<dbReference type="Gramene" id="LPERR11G00980.1">
    <property type="protein sequence ID" value="LPERR11G00980.1"/>
    <property type="gene ID" value="LPERR11G00980"/>
</dbReference>
<evidence type="ECO:0000256" key="4">
    <source>
        <dbReference type="ARBA" id="ARBA00023163"/>
    </source>
</evidence>
<dbReference type="PANTHER" id="PTHR31282">
    <property type="entry name" value="WRKY TRANSCRIPTION FACTOR 21-RELATED"/>
    <property type="match status" value="1"/>
</dbReference>
<proteinExistence type="predicted"/>
<accession>A0A0D9XNF3</accession>
<dbReference type="GO" id="GO:0005634">
    <property type="term" value="C:nucleus"/>
    <property type="evidence" value="ECO:0007669"/>
    <property type="project" value="UniProtKB-SubCell"/>
</dbReference>
<feature type="domain" description="WRKY" evidence="7">
    <location>
        <begin position="97"/>
        <end position="119"/>
    </location>
</feature>
<dbReference type="HOGENOM" id="CLU_056845_0_0_1"/>
<dbReference type="eggNOG" id="ENOG502R7N9">
    <property type="taxonomic scope" value="Eukaryota"/>
</dbReference>
<reference evidence="8 9" key="1">
    <citation type="submission" date="2012-08" db="EMBL/GenBank/DDBJ databases">
        <title>Oryza genome evolution.</title>
        <authorList>
            <person name="Wing R.A."/>
        </authorList>
    </citation>
    <scope>NUCLEOTIDE SEQUENCE</scope>
</reference>
<keyword evidence="5" id="KW-0539">Nucleus</keyword>
<evidence type="ECO:0000256" key="3">
    <source>
        <dbReference type="ARBA" id="ARBA00023125"/>
    </source>
</evidence>
<dbReference type="InterPro" id="IPR036576">
    <property type="entry name" value="WRKY_dom_sf"/>
</dbReference>
<dbReference type="Pfam" id="PF03106">
    <property type="entry name" value="WRKY"/>
    <property type="match status" value="1"/>
</dbReference>
<dbReference type="PROSITE" id="PS50811">
    <property type="entry name" value="WRKY"/>
    <property type="match status" value="1"/>
</dbReference>
<keyword evidence="4" id="KW-0804">Transcription</keyword>
<evidence type="ECO:0000313" key="9">
    <source>
        <dbReference type="Proteomes" id="UP000032180"/>
    </source>
</evidence>
<dbReference type="InterPro" id="IPR003657">
    <property type="entry name" value="WRKY_dom"/>
</dbReference>
<evidence type="ECO:0000256" key="2">
    <source>
        <dbReference type="ARBA" id="ARBA00023015"/>
    </source>
</evidence>
<dbReference type="SMART" id="SM00774">
    <property type="entry name" value="WRKY"/>
    <property type="match status" value="1"/>
</dbReference>
<keyword evidence="3" id="KW-0238">DNA-binding</keyword>
<reference evidence="8" key="3">
    <citation type="submission" date="2015-04" db="UniProtKB">
        <authorList>
            <consortium name="EnsemblPlants"/>
        </authorList>
    </citation>
    <scope>IDENTIFICATION</scope>
</reference>
<dbReference type="AlphaFoldDB" id="A0A0D9XNF3"/>
<protein>
    <recommendedName>
        <fullName evidence="7">WRKY domain-containing protein</fullName>
    </recommendedName>
</protein>
<organism evidence="8 9">
    <name type="scientific">Leersia perrieri</name>
    <dbReference type="NCBI Taxonomy" id="77586"/>
    <lineage>
        <taxon>Eukaryota</taxon>
        <taxon>Viridiplantae</taxon>
        <taxon>Streptophyta</taxon>
        <taxon>Embryophyta</taxon>
        <taxon>Tracheophyta</taxon>
        <taxon>Spermatophyta</taxon>
        <taxon>Magnoliopsida</taxon>
        <taxon>Liliopsida</taxon>
        <taxon>Poales</taxon>
        <taxon>Poaceae</taxon>
        <taxon>BOP clade</taxon>
        <taxon>Oryzoideae</taxon>
        <taxon>Oryzeae</taxon>
        <taxon>Oryzinae</taxon>
        <taxon>Leersia</taxon>
    </lineage>
</organism>
<sequence length="293" mass="32072">MELEAYWRMNRELEADELQHLLLFRPSLMTQQATSSGECLPPAGVTKTVSGEGRRLGRKRSLRPVDNNNVKLRRRLQEDDDGAANAKPLRRPCTKTRSYYRCTNSTEQGCQAKKTVQRNDGINGGAAARYTVSYISEHTCKSINESMAPVILETTIKPIATFGSACSAESPATSSLTSDIITASSTTWSSSSVTSSGETSCSGEMHGDCEHLQVAANEEYCWDSTTTTPAMATNYSVNINDGVDVEEMDLRGPIRSPVHIMAEANWMDDLFLLSNELIGDVFSGGSISQLFNF</sequence>
<keyword evidence="2" id="KW-0805">Transcription regulation</keyword>
<evidence type="ECO:0000259" key="7">
    <source>
        <dbReference type="PROSITE" id="PS50811"/>
    </source>
</evidence>
<evidence type="ECO:0000256" key="5">
    <source>
        <dbReference type="ARBA" id="ARBA00023242"/>
    </source>
</evidence>
<dbReference type="SUPFAM" id="SSF118290">
    <property type="entry name" value="WRKY DNA-binding domain"/>
    <property type="match status" value="1"/>
</dbReference>
<dbReference type="GO" id="GO:0003700">
    <property type="term" value="F:DNA-binding transcription factor activity"/>
    <property type="evidence" value="ECO:0007669"/>
    <property type="project" value="InterPro"/>
</dbReference>
<evidence type="ECO:0000256" key="6">
    <source>
        <dbReference type="SAM" id="MobiDB-lite"/>
    </source>
</evidence>
<dbReference type="EnsemblPlants" id="LPERR11G00980.1">
    <property type="protein sequence ID" value="LPERR11G00980.1"/>
    <property type="gene ID" value="LPERR11G00980"/>
</dbReference>
<comment type="subcellular location">
    <subcellularLocation>
        <location evidence="1">Nucleus</location>
    </subcellularLocation>
</comment>
<reference evidence="9" key="2">
    <citation type="submission" date="2013-12" db="EMBL/GenBank/DDBJ databases">
        <authorList>
            <person name="Yu Y."/>
            <person name="Lee S."/>
            <person name="de Baynast K."/>
            <person name="Wissotski M."/>
            <person name="Liu L."/>
            <person name="Talag J."/>
            <person name="Goicoechea J."/>
            <person name="Angelova A."/>
            <person name="Jetty R."/>
            <person name="Kudrna D."/>
            <person name="Golser W."/>
            <person name="Rivera L."/>
            <person name="Zhang J."/>
            <person name="Wing R."/>
        </authorList>
    </citation>
    <scope>NUCLEOTIDE SEQUENCE</scope>
</reference>
<dbReference type="InterPro" id="IPR044810">
    <property type="entry name" value="WRKY_plant"/>
</dbReference>
<feature type="region of interest" description="Disordered" evidence="6">
    <location>
        <begin position="34"/>
        <end position="57"/>
    </location>
</feature>
<dbReference type="Gene3D" id="2.20.25.80">
    <property type="entry name" value="WRKY domain"/>
    <property type="match status" value="1"/>
</dbReference>
<dbReference type="Proteomes" id="UP000032180">
    <property type="component" value="Chromosome 11"/>
</dbReference>
<evidence type="ECO:0000313" key="8">
    <source>
        <dbReference type="EnsemblPlants" id="LPERR11G00980.1"/>
    </source>
</evidence>
<evidence type="ECO:0000256" key="1">
    <source>
        <dbReference type="ARBA" id="ARBA00004123"/>
    </source>
</evidence>
<dbReference type="GO" id="GO:0043565">
    <property type="term" value="F:sequence-specific DNA binding"/>
    <property type="evidence" value="ECO:0007669"/>
    <property type="project" value="InterPro"/>
</dbReference>
<name>A0A0D9XNF3_9ORYZ</name>
<keyword evidence="9" id="KW-1185">Reference proteome</keyword>